<evidence type="ECO:0000313" key="2">
    <source>
        <dbReference type="Proteomes" id="UP000005445"/>
    </source>
</evidence>
<dbReference type="Proteomes" id="UP000005445">
    <property type="component" value="Segment"/>
</dbReference>
<evidence type="ECO:0000313" key="1">
    <source>
        <dbReference type="EMBL" id="ADH03383.1"/>
    </source>
</evidence>
<proteinExistence type="predicted"/>
<dbReference type="EMBL" id="HM144387">
    <property type="protein sequence ID" value="ADH03383.1"/>
    <property type="molecule type" value="Genomic_DNA"/>
</dbReference>
<sequence>MFKKNDEVVVIGENGLGHMKEFKGKVIDIEFGKIVVHVDNPDINDIYSPSFSVMYFNESTLIFEDNFKSMSYSPFRDTFNDVHAFRFRLKEPNQEVEGNDGMRLITVVVSGGEEYEVWTDYKTSLEELIEDGNKSLKFYNKDKTLTFTFIVSNIVTLIEVVDSK</sequence>
<keyword evidence="2" id="KW-1185">Reference proteome</keyword>
<dbReference type="OrthoDB" id="14152at10239"/>
<protein>
    <submittedName>
        <fullName evidence="1">Gp237</fullName>
    </submittedName>
</protein>
<dbReference type="GeneID" id="11536642"/>
<dbReference type="RefSeq" id="YP_004957252.1">
    <property type="nucleotide sequence ID" value="NC_016563.1"/>
</dbReference>
<reference evidence="1 2" key="1">
    <citation type="submission" date="2013-01" db="EMBL/GenBank/DDBJ databases">
        <title>Large myovirus of Bacillus.</title>
        <authorList>
            <person name="Klumpp J."/>
            <person name="Beyer W."/>
            <person name="Loessner M.J."/>
        </authorList>
    </citation>
    <scope>NUCLEOTIDE SEQUENCE [LARGE SCALE GENOMIC DNA]</scope>
</reference>
<accession>G9B1Y8</accession>
<name>G9B1Y8_9CAUD</name>
<dbReference type="KEGG" id="vg:11536642"/>
<organism evidence="1 2">
    <name type="scientific">Bacillus phage W.Ph</name>
    <dbReference type="NCBI Taxonomy" id="764595"/>
    <lineage>
        <taxon>Viruses</taxon>
        <taxon>Duplodnaviria</taxon>
        <taxon>Heunggongvirae</taxon>
        <taxon>Uroviricota</taxon>
        <taxon>Caudoviricetes</taxon>
        <taxon>Herelleviridae</taxon>
        <taxon>Bastillevirinae</taxon>
        <taxon>Wphvirus</taxon>
        <taxon>Wphvirus WPh</taxon>
    </lineage>
</organism>